<accession>A0ABY5DT28</accession>
<sequence>MSGDRPDAAELVDAVARWLTDEHAPAVKGASRFQALVAAQALAIVSRELALGAAHDAADAAALGALTPTATAADGAAARQALADALRAGDHDEDLAAVAAVLREHVRRKLDLARPGYDAG</sequence>
<evidence type="ECO:0000259" key="1">
    <source>
        <dbReference type="Pfam" id="PF19802"/>
    </source>
</evidence>
<reference evidence="2 3" key="1">
    <citation type="submission" date="2022-06" db="EMBL/GenBank/DDBJ databases">
        <title>Paraconexibacter antarcticus.</title>
        <authorList>
            <person name="Kim C.S."/>
        </authorList>
    </citation>
    <scope>NUCLEOTIDE SEQUENCE [LARGE SCALE GENOMIC DNA]</scope>
    <source>
        <strain evidence="2 3">02-257</strain>
    </source>
</reference>
<keyword evidence="3" id="KW-1185">Reference proteome</keyword>
<dbReference type="EMBL" id="CP098502">
    <property type="protein sequence ID" value="UTI65178.1"/>
    <property type="molecule type" value="Genomic_DNA"/>
</dbReference>
<dbReference type="Proteomes" id="UP001056035">
    <property type="component" value="Chromosome"/>
</dbReference>
<gene>
    <name evidence="2" type="ORF">NBH00_02960</name>
</gene>
<name>A0ABY5DT28_9ACTN</name>
<proteinExistence type="predicted"/>
<protein>
    <submittedName>
        <fullName evidence="2">DUF6285 domain-containing protein</fullName>
    </submittedName>
</protein>
<feature type="domain" description="DUF6285" evidence="1">
    <location>
        <begin position="25"/>
        <end position="117"/>
    </location>
</feature>
<dbReference type="InterPro" id="IPR046252">
    <property type="entry name" value="DUF6285"/>
</dbReference>
<evidence type="ECO:0000313" key="3">
    <source>
        <dbReference type="Proteomes" id="UP001056035"/>
    </source>
</evidence>
<dbReference type="RefSeq" id="WP_254571865.1">
    <property type="nucleotide sequence ID" value="NZ_CP098502.1"/>
</dbReference>
<dbReference type="Pfam" id="PF19802">
    <property type="entry name" value="DUF6285"/>
    <property type="match status" value="1"/>
</dbReference>
<organism evidence="2 3">
    <name type="scientific">Paraconexibacter antarcticus</name>
    <dbReference type="NCBI Taxonomy" id="2949664"/>
    <lineage>
        <taxon>Bacteria</taxon>
        <taxon>Bacillati</taxon>
        <taxon>Actinomycetota</taxon>
        <taxon>Thermoleophilia</taxon>
        <taxon>Solirubrobacterales</taxon>
        <taxon>Paraconexibacteraceae</taxon>
        <taxon>Paraconexibacter</taxon>
    </lineage>
</organism>
<evidence type="ECO:0000313" key="2">
    <source>
        <dbReference type="EMBL" id="UTI65178.1"/>
    </source>
</evidence>